<name>A0A1H6XTT1_9EURY</name>
<dbReference type="RefSeq" id="WP_089673829.1">
    <property type="nucleotide sequence ID" value="NZ_CP024845.1"/>
</dbReference>
<evidence type="ECO:0000256" key="1">
    <source>
        <dbReference type="PROSITE-ProRule" id="PRU00409"/>
    </source>
</evidence>
<dbReference type="GO" id="GO:0005737">
    <property type="term" value="C:cytoplasm"/>
    <property type="evidence" value="ECO:0007669"/>
    <property type="project" value="TreeGrafter"/>
</dbReference>
<dbReference type="Gene3D" id="3.30.470.20">
    <property type="entry name" value="ATP-grasp fold, B domain"/>
    <property type="match status" value="1"/>
</dbReference>
<dbReference type="GO" id="GO:0046872">
    <property type="term" value="F:metal ion binding"/>
    <property type="evidence" value="ECO:0007669"/>
    <property type="project" value="InterPro"/>
</dbReference>
<dbReference type="Gene3D" id="3.30.1490.20">
    <property type="entry name" value="ATP-grasp fold, A domain"/>
    <property type="match status" value="1"/>
</dbReference>
<feature type="domain" description="ATP-grasp" evidence="2">
    <location>
        <begin position="119"/>
        <end position="303"/>
    </location>
</feature>
<dbReference type="EMBL" id="FNYR01000047">
    <property type="protein sequence ID" value="SEJ32449.1"/>
    <property type="molecule type" value="Genomic_DNA"/>
</dbReference>
<dbReference type="AlphaFoldDB" id="A0A1H6XTT1"/>
<dbReference type="GO" id="GO:0009432">
    <property type="term" value="P:SOS response"/>
    <property type="evidence" value="ECO:0007669"/>
    <property type="project" value="TreeGrafter"/>
</dbReference>
<evidence type="ECO:0000313" key="3">
    <source>
        <dbReference type="EMBL" id="SEJ32449.1"/>
    </source>
</evidence>
<dbReference type="InterPro" id="IPR013815">
    <property type="entry name" value="ATP_grasp_subdomain_1"/>
</dbReference>
<accession>A0A2H4Q1G2</accession>
<dbReference type="GeneID" id="35002241"/>
<dbReference type="GO" id="GO:0018169">
    <property type="term" value="F:ribosomal S6-glutamic acid ligase activity"/>
    <property type="evidence" value="ECO:0007669"/>
    <property type="project" value="TreeGrafter"/>
</dbReference>
<keyword evidence="4" id="KW-1185">Reference proteome</keyword>
<accession>A0A1H6XTT1</accession>
<dbReference type="Gene3D" id="3.40.50.20">
    <property type="match status" value="1"/>
</dbReference>
<dbReference type="InterPro" id="IPR011761">
    <property type="entry name" value="ATP-grasp"/>
</dbReference>
<dbReference type="PANTHER" id="PTHR21621:SF0">
    <property type="entry name" value="BETA-CITRYLGLUTAMATE SYNTHASE B-RELATED"/>
    <property type="match status" value="1"/>
</dbReference>
<dbReference type="KEGG" id="hae:halTADL_1436"/>
<dbReference type="Proteomes" id="UP000198888">
    <property type="component" value="Unassembled WGS sequence"/>
</dbReference>
<protein>
    <submittedName>
        <fullName evidence="3">Predicted ATP-dependent carboligase, ATP-grasp superfamily</fullName>
    </submittedName>
</protein>
<dbReference type="OrthoDB" id="11959at2157"/>
<keyword evidence="3" id="KW-0436">Ligase</keyword>
<keyword evidence="1" id="KW-0547">Nucleotide-binding</keyword>
<evidence type="ECO:0000259" key="2">
    <source>
        <dbReference type="PROSITE" id="PS50975"/>
    </source>
</evidence>
<dbReference type="SUPFAM" id="SSF56059">
    <property type="entry name" value="Glutathione synthetase ATP-binding domain-like"/>
    <property type="match status" value="1"/>
</dbReference>
<dbReference type="Pfam" id="PF15632">
    <property type="entry name" value="ATPgrasp_Ter"/>
    <property type="match status" value="1"/>
</dbReference>
<dbReference type="PROSITE" id="PS50975">
    <property type="entry name" value="ATP_GRASP"/>
    <property type="match status" value="1"/>
</dbReference>
<organism evidence="3 4">
    <name type="scientific">Halohasta litchfieldiae</name>
    <dbReference type="NCBI Taxonomy" id="1073996"/>
    <lineage>
        <taxon>Archaea</taxon>
        <taxon>Methanobacteriati</taxon>
        <taxon>Methanobacteriota</taxon>
        <taxon>Stenosarchaea group</taxon>
        <taxon>Halobacteria</taxon>
        <taxon>Halobacteriales</taxon>
        <taxon>Haloferacaceae</taxon>
        <taxon>Halohasta</taxon>
    </lineage>
</organism>
<sequence>MSSILVLNSHAPQSLVAIRSFGAHDLEVTAGSSKSFSIGQLSRYAHRSFTHPHPETYPDAFLAALEEEVTKYDYDMLLPMNESTVDLVVKHRHLFEEQTTVPFPSYEMVQIGLNKRHTVEAAREADIPQPKTLFSTESTLNEAEAALGYPLVVKAEHGSGRKEVSVCHSREELDAVTNDSASLVGPVLFQEFIPNGGERGVYTLYDENSTMVGLTVQHRLRSLPPDGGVSTYRETVEDPQLVDLTDQFLTALDWQGLAMAEFRIDARTGEPRLIELNPRFWGSLALSTFASVDFPYLLYQLTMGDPVEPKLDYDVGVRARNLTKDAFQVLKRDDQLTALREFFTPSTQPSTFDILSLSDPLPMIGECLYRLDSFTEKYKPMNYSTDASANPFKNK</sequence>
<proteinExistence type="predicted"/>
<gene>
    <name evidence="3" type="ORF">SAMN05444271_14717</name>
</gene>
<dbReference type="GO" id="GO:0005524">
    <property type="term" value="F:ATP binding"/>
    <property type="evidence" value="ECO:0007669"/>
    <property type="project" value="UniProtKB-UniRule"/>
</dbReference>
<dbReference type="PANTHER" id="PTHR21621">
    <property type="entry name" value="RIBOSOMAL PROTEIN S6 MODIFICATION PROTEIN"/>
    <property type="match status" value="1"/>
</dbReference>
<reference evidence="3 4" key="1">
    <citation type="submission" date="2016-10" db="EMBL/GenBank/DDBJ databases">
        <authorList>
            <person name="de Groot N.N."/>
        </authorList>
    </citation>
    <scope>NUCLEOTIDE SEQUENCE [LARGE SCALE GENOMIC DNA]</scope>
    <source>
        <strain evidence="3 4">DSM 22187</strain>
    </source>
</reference>
<evidence type="ECO:0000313" key="4">
    <source>
        <dbReference type="Proteomes" id="UP000198888"/>
    </source>
</evidence>
<keyword evidence="1" id="KW-0067">ATP-binding</keyword>